<accession>A0A1L5PXJ0</accession>
<evidence type="ECO:0000313" key="1">
    <source>
        <dbReference type="EMBL" id="APO84746.1"/>
    </source>
</evidence>
<reference evidence="1 2" key="1">
    <citation type="submission" date="2016-12" db="EMBL/GenBank/DDBJ databases">
        <title>Draft Genome Sequence of Mercury Resistant Pseudomonas DRA525.</title>
        <authorList>
            <person name="Drace K.M."/>
        </authorList>
    </citation>
    <scope>NUCLEOTIDE SEQUENCE [LARGE SCALE GENOMIC DNA]</scope>
    <source>
        <strain evidence="1 2">DRA525</strain>
    </source>
</reference>
<dbReference type="InterPro" id="IPR013433">
    <property type="entry name" value="PHA_gran_rgn"/>
</dbReference>
<organism evidence="1 2">
    <name type="scientific">Pseudomonas putida</name>
    <name type="common">Arthrobacter siderocapsulatus</name>
    <dbReference type="NCBI Taxonomy" id="303"/>
    <lineage>
        <taxon>Bacteria</taxon>
        <taxon>Pseudomonadati</taxon>
        <taxon>Pseudomonadota</taxon>
        <taxon>Gammaproteobacteria</taxon>
        <taxon>Pseudomonadales</taxon>
        <taxon>Pseudomonadaceae</taxon>
        <taxon>Pseudomonas</taxon>
    </lineage>
</organism>
<evidence type="ECO:0000313" key="2">
    <source>
        <dbReference type="Proteomes" id="UP000185146"/>
    </source>
</evidence>
<dbReference type="NCBIfam" id="TIGR02610">
    <property type="entry name" value="PHA_gran_rgn"/>
    <property type="match status" value="1"/>
</dbReference>
<dbReference type="Proteomes" id="UP000185146">
    <property type="component" value="Chromosome"/>
</dbReference>
<sequence>MPVGRGGHNAHYVFIFRNTRMTQISVERKHSLGRDAARAKAEALVDKLTREYDLKATWNGDRVDVARSGANGSVHIFDDRIRVELKLGMMLSMMSGTIKGEIERALDKALA</sequence>
<dbReference type="AlphaFoldDB" id="A0A1L5PXJ0"/>
<gene>
    <name evidence="1" type="ORF">BL240_26205</name>
</gene>
<protein>
    <submittedName>
        <fullName evidence="1">Polyhydroxyalkanoic acid system protein</fullName>
    </submittedName>
</protein>
<proteinExistence type="predicted"/>
<dbReference type="EMBL" id="CP018743">
    <property type="protein sequence ID" value="APO84746.1"/>
    <property type="molecule type" value="Genomic_DNA"/>
</dbReference>
<dbReference type="Pfam" id="PF09650">
    <property type="entry name" value="PHA_gran_rgn"/>
    <property type="match status" value="1"/>
</dbReference>
<name>A0A1L5PXJ0_PSEPU</name>